<dbReference type="OrthoDB" id="6500093at2759"/>
<sequence length="706" mass="78623">PTDNWPSVCLVFFCFSSTDPRQVEYAEVGNAAGAGALPLGPGNYAVPQFGHAPPQPPAGYPGDLSPFLSSAGANERDRKAKDKDEIASRVPDALLPRLNRSLKKSSATRERPVIVPYDKTGSKFGPPPTLDSRRPAAVVPPYKTYSRNENDVDSEEYRPVRVAKGYEDRYDPNYNPTGGEESIEGSQERFEPRPRAERYRGPPPPPIGAHASRHDARSSRHQDFSGEQRDQEDFHPEDKRHYDLPPPGRPSPIPPPSPRDGPANLPKPMAHTGRAFTERRRNELANTKLQPLGIVYALPQNDGTYRLQPSGRQKAIQIQVDDPNEVMSFSQLGLTIDDAEGLEPTENVVLQHVGEHEPYRPTDGQQLRPPDNHGVFVTSGTESVPTKSGGLFSTMSRWSPLGGWGIGGLFGRRSRSSTQATDPEQALLNHQQPSISIGVPLEIVPHVYSYRPSPGHEMIVTHPSISGLSDDALVDLKAKHRQRRSLEGKASSPPGLVQPMASGFMPSYSEDDEGYYTPYTLRTIASLANIFRATDDDKEETAERYTSQRPQPRYEQAREPRSDTRQQQEDGQLGSGNFEVIRGGIFNEEVSNNQIANNNNNNNNYFTNNPYRATVVQEERPRRQQRHRAFESFDDDDPEDQVFGFQGFEDFSAPLNNALSRHRHLLGAAASEKRERAEPLSKAKEDHLPSATEHFTVVDRKMLAEE</sequence>
<evidence type="ECO:0000256" key="1">
    <source>
        <dbReference type="SAM" id="MobiDB-lite"/>
    </source>
</evidence>
<feature type="compositionally biased region" description="Basic and acidic residues" evidence="1">
    <location>
        <begin position="146"/>
        <end position="171"/>
    </location>
</feature>
<feature type="compositionally biased region" description="Basic and acidic residues" evidence="1">
    <location>
        <begin position="555"/>
        <end position="568"/>
    </location>
</feature>
<accession>A0A1V9WY31</accession>
<name>A0A1V9WY31_9ACAR</name>
<keyword evidence="3" id="KW-1185">Reference proteome</keyword>
<feature type="region of interest" description="Disordered" evidence="1">
    <location>
        <begin position="670"/>
        <end position="690"/>
    </location>
</feature>
<organism evidence="2 3">
    <name type="scientific">Tropilaelaps mercedesae</name>
    <dbReference type="NCBI Taxonomy" id="418985"/>
    <lineage>
        <taxon>Eukaryota</taxon>
        <taxon>Metazoa</taxon>
        <taxon>Ecdysozoa</taxon>
        <taxon>Arthropoda</taxon>
        <taxon>Chelicerata</taxon>
        <taxon>Arachnida</taxon>
        <taxon>Acari</taxon>
        <taxon>Parasitiformes</taxon>
        <taxon>Mesostigmata</taxon>
        <taxon>Gamasina</taxon>
        <taxon>Dermanyssoidea</taxon>
        <taxon>Laelapidae</taxon>
        <taxon>Tropilaelaps</taxon>
    </lineage>
</organism>
<protein>
    <submittedName>
        <fullName evidence="2">Uncharacterized protein</fullName>
    </submittedName>
</protein>
<dbReference type="AlphaFoldDB" id="A0A1V9WY31"/>
<gene>
    <name evidence="2" type="ORF">BIW11_14338</name>
</gene>
<feature type="compositionally biased region" description="Pro residues" evidence="1">
    <location>
        <begin position="244"/>
        <end position="259"/>
    </location>
</feature>
<feature type="region of interest" description="Disordered" evidence="1">
    <location>
        <begin position="535"/>
        <end position="577"/>
    </location>
</feature>
<feature type="region of interest" description="Disordered" evidence="1">
    <location>
        <begin position="480"/>
        <end position="505"/>
    </location>
</feature>
<feature type="compositionally biased region" description="Basic and acidic residues" evidence="1">
    <location>
        <begin position="74"/>
        <end position="87"/>
    </location>
</feature>
<dbReference type="Proteomes" id="UP000192247">
    <property type="component" value="Unassembled WGS sequence"/>
</dbReference>
<feature type="non-terminal residue" evidence="2">
    <location>
        <position position="1"/>
    </location>
</feature>
<dbReference type="EMBL" id="MNPL01033515">
    <property type="protein sequence ID" value="OQR66159.1"/>
    <property type="molecule type" value="Genomic_DNA"/>
</dbReference>
<reference evidence="2 3" key="1">
    <citation type="journal article" date="2017" name="Gigascience">
        <title>Draft genome of the honey bee ectoparasitic mite, Tropilaelaps mercedesae, is shaped by the parasitic life history.</title>
        <authorList>
            <person name="Dong X."/>
            <person name="Armstrong S.D."/>
            <person name="Xia D."/>
            <person name="Makepeace B.L."/>
            <person name="Darby A.C."/>
            <person name="Kadowaki T."/>
        </authorList>
    </citation>
    <scope>NUCLEOTIDE SEQUENCE [LARGE SCALE GENOMIC DNA]</scope>
    <source>
        <strain evidence="2">Wuxi-XJTLU</strain>
    </source>
</reference>
<feature type="compositionally biased region" description="Basic and acidic residues" evidence="1">
    <location>
        <begin position="212"/>
        <end position="243"/>
    </location>
</feature>
<dbReference type="InParanoid" id="A0A1V9WY31"/>
<feature type="region of interest" description="Disordered" evidence="1">
    <location>
        <begin position="47"/>
        <end position="270"/>
    </location>
</feature>
<feature type="compositionally biased region" description="Basic and acidic residues" evidence="1">
    <location>
        <begin position="186"/>
        <end position="200"/>
    </location>
</feature>
<feature type="compositionally biased region" description="Basic and acidic residues" evidence="1">
    <location>
        <begin position="671"/>
        <end position="688"/>
    </location>
</feature>
<comment type="caution">
    <text evidence="2">The sequence shown here is derived from an EMBL/GenBank/DDBJ whole genome shotgun (WGS) entry which is preliminary data.</text>
</comment>
<evidence type="ECO:0000313" key="2">
    <source>
        <dbReference type="EMBL" id="OQR66159.1"/>
    </source>
</evidence>
<evidence type="ECO:0000313" key="3">
    <source>
        <dbReference type="Proteomes" id="UP000192247"/>
    </source>
</evidence>
<proteinExistence type="predicted"/>